<gene>
    <name evidence="1" type="ORF">EVEC_LOCUS9495</name>
</gene>
<evidence type="ECO:0000313" key="3">
    <source>
        <dbReference type="WBParaSite" id="EVEC_0001015001-mRNA-1"/>
    </source>
</evidence>
<sequence>MRGTVLEKKPIYIVCQVCRNFATIALDADDLDYKNIICTASLIMQTVKNDLLNSFDRVIVKSYQVGKTHGTVRFILIHGWVSIKSFLHQGTLRSPVQAKDFHVEAGEGPFYILAMASYVKINPEETAITGDGFKGQERIYDDRIRLWRVLELGAVVEAEVIRLEAGKLEFELVFQDRELRYYLPNCFKDTEAGGHKLGIHLCFPSLPSSQQCPEARHTKENTKNVYVKIPKEQHSVEEERDEH</sequence>
<protein>
    <submittedName>
        <fullName evidence="3">DUF223 domain-containing protein</fullName>
    </submittedName>
</protein>
<dbReference type="WBParaSite" id="EVEC_0001015001-mRNA-1">
    <property type="protein sequence ID" value="EVEC_0001015001-mRNA-1"/>
    <property type="gene ID" value="EVEC_0001015001"/>
</dbReference>
<dbReference type="EMBL" id="UXUI01010093">
    <property type="protein sequence ID" value="VDD94744.1"/>
    <property type="molecule type" value="Genomic_DNA"/>
</dbReference>
<reference evidence="1 2" key="2">
    <citation type="submission" date="2018-10" db="EMBL/GenBank/DDBJ databases">
        <authorList>
            <consortium name="Pathogen Informatics"/>
        </authorList>
    </citation>
    <scope>NUCLEOTIDE SEQUENCE [LARGE SCALE GENOMIC DNA]</scope>
</reference>
<organism evidence="3">
    <name type="scientific">Enterobius vermicularis</name>
    <name type="common">Human pinworm</name>
    <dbReference type="NCBI Taxonomy" id="51028"/>
    <lineage>
        <taxon>Eukaryota</taxon>
        <taxon>Metazoa</taxon>
        <taxon>Ecdysozoa</taxon>
        <taxon>Nematoda</taxon>
        <taxon>Chromadorea</taxon>
        <taxon>Rhabditida</taxon>
        <taxon>Spirurina</taxon>
        <taxon>Oxyuridomorpha</taxon>
        <taxon>Oxyuroidea</taxon>
        <taxon>Oxyuridae</taxon>
        <taxon>Enterobius</taxon>
    </lineage>
</organism>
<keyword evidence="2" id="KW-1185">Reference proteome</keyword>
<proteinExistence type="predicted"/>
<name>A0A0N4VH49_ENTVE</name>
<dbReference type="Proteomes" id="UP000274131">
    <property type="component" value="Unassembled WGS sequence"/>
</dbReference>
<evidence type="ECO:0000313" key="1">
    <source>
        <dbReference type="EMBL" id="VDD94744.1"/>
    </source>
</evidence>
<evidence type="ECO:0000313" key="2">
    <source>
        <dbReference type="Proteomes" id="UP000274131"/>
    </source>
</evidence>
<dbReference type="AlphaFoldDB" id="A0A0N4VH49"/>
<reference evidence="3" key="1">
    <citation type="submission" date="2017-02" db="UniProtKB">
        <authorList>
            <consortium name="WormBaseParasite"/>
        </authorList>
    </citation>
    <scope>IDENTIFICATION</scope>
</reference>
<accession>A0A0N4VH49</accession>